<dbReference type="AlphaFoldDB" id="A0A5E6X2A2"/>
<protein>
    <submittedName>
        <fullName evidence="1">Uncharacterized protein</fullName>
    </submittedName>
</protein>
<name>A0A5E6X2A2_PSEFL</name>
<sequence length="158" mass="18295">MELRQELMPPHLDEAKVMRLADLAAEIDGGERNETVEQLAEFNREAMTNLTFLDFQGIYGGQDHDTWVRKVLAGPYEYRLTDITQSELIELARRVMDAEIPEHAQYFWLKMLELNIPDARISDLFFWPGEYFGDGDNSRELTAEQIIEIALRNSDLAD</sequence>
<dbReference type="RefSeq" id="WP_150718609.1">
    <property type="nucleotide sequence ID" value="NZ_CABVGY010000037.1"/>
</dbReference>
<evidence type="ECO:0000313" key="2">
    <source>
        <dbReference type="Proteomes" id="UP000326729"/>
    </source>
</evidence>
<proteinExistence type="predicted"/>
<organism evidence="1 2">
    <name type="scientific">Pseudomonas fluorescens</name>
    <dbReference type="NCBI Taxonomy" id="294"/>
    <lineage>
        <taxon>Bacteria</taxon>
        <taxon>Pseudomonadati</taxon>
        <taxon>Pseudomonadota</taxon>
        <taxon>Gammaproteobacteria</taxon>
        <taxon>Pseudomonadales</taxon>
        <taxon>Pseudomonadaceae</taxon>
        <taxon>Pseudomonas</taxon>
    </lineage>
</organism>
<dbReference type="Proteomes" id="UP000326729">
    <property type="component" value="Unassembled WGS sequence"/>
</dbReference>
<dbReference type="OrthoDB" id="6447869at2"/>
<gene>
    <name evidence="1" type="ORF">PS659_05075</name>
</gene>
<reference evidence="1 2" key="1">
    <citation type="submission" date="2019-09" db="EMBL/GenBank/DDBJ databases">
        <authorList>
            <person name="Chandra G."/>
            <person name="Truman W A."/>
        </authorList>
    </citation>
    <scope>NUCLEOTIDE SEQUENCE [LARGE SCALE GENOMIC DNA]</scope>
    <source>
        <strain evidence="1">PS659</strain>
    </source>
</reference>
<accession>A0A5E6X2A2</accession>
<dbReference type="EMBL" id="CABVGY010000037">
    <property type="protein sequence ID" value="VVN34657.1"/>
    <property type="molecule type" value="Genomic_DNA"/>
</dbReference>
<evidence type="ECO:0000313" key="1">
    <source>
        <dbReference type="EMBL" id="VVN34657.1"/>
    </source>
</evidence>